<accession>A0A2P5A957</accession>
<keyword evidence="2" id="KW-1185">Reference proteome</keyword>
<dbReference type="EMBL" id="JXTB01000760">
    <property type="protein sequence ID" value="PON33044.1"/>
    <property type="molecule type" value="Genomic_DNA"/>
</dbReference>
<protein>
    <submittedName>
        <fullName evidence="1">Uncharacterized protein</fullName>
    </submittedName>
</protein>
<feature type="non-terminal residue" evidence="1">
    <location>
        <position position="1"/>
    </location>
</feature>
<evidence type="ECO:0000313" key="1">
    <source>
        <dbReference type="EMBL" id="PON33044.1"/>
    </source>
</evidence>
<gene>
    <name evidence="1" type="ORF">PanWU01x14_355880</name>
</gene>
<reference evidence="2" key="1">
    <citation type="submission" date="2016-06" db="EMBL/GenBank/DDBJ databases">
        <title>Parallel loss of symbiosis genes in relatives of nitrogen-fixing non-legume Parasponia.</title>
        <authorList>
            <person name="Van Velzen R."/>
            <person name="Holmer R."/>
            <person name="Bu F."/>
            <person name="Rutten L."/>
            <person name="Van Zeijl A."/>
            <person name="Liu W."/>
            <person name="Santuari L."/>
            <person name="Cao Q."/>
            <person name="Sharma T."/>
            <person name="Shen D."/>
            <person name="Roswanjaya Y."/>
            <person name="Wardhani T."/>
            <person name="Kalhor M.S."/>
            <person name="Jansen J."/>
            <person name="Van den Hoogen J."/>
            <person name="Gungor B."/>
            <person name="Hartog M."/>
            <person name="Hontelez J."/>
            <person name="Verver J."/>
            <person name="Yang W.-C."/>
            <person name="Schijlen E."/>
            <person name="Repin R."/>
            <person name="Schilthuizen M."/>
            <person name="Schranz E."/>
            <person name="Heidstra R."/>
            <person name="Miyata K."/>
            <person name="Fedorova E."/>
            <person name="Kohlen W."/>
            <person name="Bisseling T."/>
            <person name="Smit S."/>
            <person name="Geurts R."/>
        </authorList>
    </citation>
    <scope>NUCLEOTIDE SEQUENCE [LARGE SCALE GENOMIC DNA]</scope>
    <source>
        <strain evidence="2">cv. WU1-14</strain>
    </source>
</reference>
<sequence>TGKKKKQAISCFNGTNIRSKIIKVWTSVGISLCICRTIGN</sequence>
<organism evidence="1 2">
    <name type="scientific">Parasponia andersonii</name>
    <name type="common">Sponia andersonii</name>
    <dbReference type="NCBI Taxonomy" id="3476"/>
    <lineage>
        <taxon>Eukaryota</taxon>
        <taxon>Viridiplantae</taxon>
        <taxon>Streptophyta</taxon>
        <taxon>Embryophyta</taxon>
        <taxon>Tracheophyta</taxon>
        <taxon>Spermatophyta</taxon>
        <taxon>Magnoliopsida</taxon>
        <taxon>eudicotyledons</taxon>
        <taxon>Gunneridae</taxon>
        <taxon>Pentapetalae</taxon>
        <taxon>rosids</taxon>
        <taxon>fabids</taxon>
        <taxon>Rosales</taxon>
        <taxon>Cannabaceae</taxon>
        <taxon>Parasponia</taxon>
    </lineage>
</organism>
<proteinExistence type="predicted"/>
<dbReference type="AlphaFoldDB" id="A0A2P5A957"/>
<evidence type="ECO:0000313" key="2">
    <source>
        <dbReference type="Proteomes" id="UP000237105"/>
    </source>
</evidence>
<dbReference type="Proteomes" id="UP000237105">
    <property type="component" value="Unassembled WGS sequence"/>
</dbReference>
<comment type="caution">
    <text evidence="1">The sequence shown here is derived from an EMBL/GenBank/DDBJ whole genome shotgun (WGS) entry which is preliminary data.</text>
</comment>
<name>A0A2P5A957_PARAD</name>